<protein>
    <recommendedName>
        <fullName evidence="6">Cohesin domain-containing protein</fullName>
    </recommendedName>
</protein>
<keyword evidence="5" id="KW-1185">Reference proteome</keyword>
<dbReference type="Proteomes" id="UP001198151">
    <property type="component" value="Unassembled WGS sequence"/>
</dbReference>
<dbReference type="RefSeq" id="WP_227707709.1">
    <property type="nucleotide sequence ID" value="NZ_JAJEQX010000014.1"/>
</dbReference>
<evidence type="ECO:0000256" key="3">
    <source>
        <dbReference type="SAM" id="SignalP"/>
    </source>
</evidence>
<keyword evidence="2" id="KW-1133">Transmembrane helix</keyword>
<proteinExistence type="predicted"/>
<dbReference type="EMBL" id="JAJEQX010000014">
    <property type="protein sequence ID" value="MCC2254568.1"/>
    <property type="molecule type" value="Genomic_DNA"/>
</dbReference>
<gene>
    <name evidence="4" type="ORF">LKD70_09085</name>
</gene>
<sequence length="256" mass="27447">MKEKKLKSMKKFLILFLAAFTCFSVIPVHAAETQLGQLSVKVSYSPTVTPQDGDTFTISYRDNAGATGTVDVNAYEYADRSCVAEMEAGSYVVTDITYNGSSEEVITQGFAVNTSFQVQSGGVDELILGIGTSQAGSVYSLYPDSTIAKLDGETVGDWYAALSERQMQEETSDTSEASGGNGITQEEADQLDSGNSGQGTTGDPSEDAEVIYYDEEGNEQDDEERTEFSIVKGLPVMIAAVIVAVVLIVLHKKGKF</sequence>
<evidence type="ECO:0008006" key="6">
    <source>
        <dbReference type="Google" id="ProtNLM"/>
    </source>
</evidence>
<evidence type="ECO:0000256" key="2">
    <source>
        <dbReference type="SAM" id="Phobius"/>
    </source>
</evidence>
<feature type="signal peptide" evidence="3">
    <location>
        <begin position="1"/>
        <end position="30"/>
    </location>
</feature>
<keyword evidence="3" id="KW-0732">Signal</keyword>
<evidence type="ECO:0000313" key="4">
    <source>
        <dbReference type="EMBL" id="MCC2254568.1"/>
    </source>
</evidence>
<reference evidence="4 5" key="1">
    <citation type="submission" date="2021-10" db="EMBL/GenBank/DDBJ databases">
        <title>Anaerobic single-cell dispensing facilitates the cultivation of human gut bacteria.</title>
        <authorList>
            <person name="Afrizal A."/>
        </authorList>
    </citation>
    <scope>NUCLEOTIDE SEQUENCE [LARGE SCALE GENOMIC DNA]</scope>
    <source>
        <strain evidence="4 5">CLA-AA-H200</strain>
    </source>
</reference>
<evidence type="ECO:0000313" key="5">
    <source>
        <dbReference type="Proteomes" id="UP001198151"/>
    </source>
</evidence>
<organism evidence="4 5">
    <name type="scientific">Ruminococcus turbiniformis</name>
    <dbReference type="NCBI Taxonomy" id="2881258"/>
    <lineage>
        <taxon>Bacteria</taxon>
        <taxon>Bacillati</taxon>
        <taxon>Bacillota</taxon>
        <taxon>Clostridia</taxon>
        <taxon>Eubacteriales</taxon>
        <taxon>Oscillospiraceae</taxon>
        <taxon>Ruminococcus</taxon>
    </lineage>
</organism>
<evidence type="ECO:0000256" key="1">
    <source>
        <dbReference type="SAM" id="MobiDB-lite"/>
    </source>
</evidence>
<comment type="caution">
    <text evidence="4">The sequence shown here is derived from an EMBL/GenBank/DDBJ whole genome shotgun (WGS) entry which is preliminary data.</text>
</comment>
<name>A0ABS8FWZ0_9FIRM</name>
<accession>A0ABS8FWZ0</accession>
<keyword evidence="2" id="KW-0812">Transmembrane</keyword>
<keyword evidence="2" id="KW-0472">Membrane</keyword>
<feature type="region of interest" description="Disordered" evidence="1">
    <location>
        <begin position="165"/>
        <end position="206"/>
    </location>
</feature>
<feature type="transmembrane region" description="Helical" evidence="2">
    <location>
        <begin position="230"/>
        <end position="250"/>
    </location>
</feature>
<feature type="chain" id="PRO_5047370329" description="Cohesin domain-containing protein" evidence="3">
    <location>
        <begin position="31"/>
        <end position="256"/>
    </location>
</feature>